<gene>
    <name evidence="1" type="ORF">LCGC14_2830630</name>
</gene>
<organism evidence="1">
    <name type="scientific">marine sediment metagenome</name>
    <dbReference type="NCBI Taxonomy" id="412755"/>
    <lineage>
        <taxon>unclassified sequences</taxon>
        <taxon>metagenomes</taxon>
        <taxon>ecological metagenomes</taxon>
    </lineage>
</organism>
<dbReference type="EMBL" id="LAZR01053897">
    <property type="protein sequence ID" value="KKK79725.1"/>
    <property type="molecule type" value="Genomic_DNA"/>
</dbReference>
<dbReference type="AlphaFoldDB" id="A0A0F8Z0V6"/>
<name>A0A0F8Z0V6_9ZZZZ</name>
<comment type="caution">
    <text evidence="1">The sequence shown here is derived from an EMBL/GenBank/DDBJ whole genome shotgun (WGS) entry which is preliminary data.</text>
</comment>
<protein>
    <submittedName>
        <fullName evidence="1">Uncharacterized protein</fullName>
    </submittedName>
</protein>
<reference evidence="1" key="1">
    <citation type="journal article" date="2015" name="Nature">
        <title>Complex archaea that bridge the gap between prokaryotes and eukaryotes.</title>
        <authorList>
            <person name="Spang A."/>
            <person name="Saw J.H."/>
            <person name="Jorgensen S.L."/>
            <person name="Zaremba-Niedzwiedzka K."/>
            <person name="Martijn J."/>
            <person name="Lind A.E."/>
            <person name="van Eijk R."/>
            <person name="Schleper C."/>
            <person name="Guy L."/>
            <person name="Ettema T.J."/>
        </authorList>
    </citation>
    <scope>NUCLEOTIDE SEQUENCE</scope>
</reference>
<feature type="non-terminal residue" evidence="1">
    <location>
        <position position="199"/>
    </location>
</feature>
<sequence length="199" mass="21914">MSTMTAAQVTTSVRTEVNDLGTDRSQTIRREQPAGEMDGVNTRFTIVRWPIPVGTFKLYKNGALLVVTADYAIDLTTGLLTMVVAPNFSAGDRLEADYQFIWFPDEQYLEFVISAGGMLGKTSTATTVADRVDAVILATEEGLMEALKLFAACRYYMSRGGEYTHQFNANASAQTQFSESISRNFRDSAKQTCDRATIA</sequence>
<proteinExistence type="predicted"/>
<evidence type="ECO:0000313" key="1">
    <source>
        <dbReference type="EMBL" id="KKK79725.1"/>
    </source>
</evidence>
<accession>A0A0F8Z0V6</accession>